<sequence>LAMASRHAITAQPQFSATPQAGEWQSGLLDCRSDCNVCICGAFCFICLGCQVAEDMNEFCLCGPSVAMRTLYRARYNIPGSILSDFVSIVCCPMCALCQLKRDINRRKELGIF</sequence>
<proteinExistence type="inferred from homology"/>
<dbReference type="Proteomes" id="UP000555275">
    <property type="component" value="Unassembled WGS sequence"/>
</dbReference>
<dbReference type="NCBIfam" id="TIGR01571">
    <property type="entry name" value="A_thal_Cys_rich"/>
    <property type="match status" value="1"/>
</dbReference>
<organism evidence="2 3">
    <name type="scientific">Podilymbus podiceps</name>
    <name type="common">Pied-billed grebe</name>
    <dbReference type="NCBI Taxonomy" id="9252"/>
    <lineage>
        <taxon>Eukaryota</taxon>
        <taxon>Metazoa</taxon>
        <taxon>Chordata</taxon>
        <taxon>Craniata</taxon>
        <taxon>Vertebrata</taxon>
        <taxon>Euteleostomi</taxon>
        <taxon>Archelosauria</taxon>
        <taxon>Archosauria</taxon>
        <taxon>Dinosauria</taxon>
        <taxon>Saurischia</taxon>
        <taxon>Theropoda</taxon>
        <taxon>Coelurosauria</taxon>
        <taxon>Aves</taxon>
        <taxon>Neognathae</taxon>
        <taxon>Neoaves</taxon>
        <taxon>Mirandornithes</taxon>
        <taxon>Podicipediformes</taxon>
        <taxon>Podicipedidae</taxon>
        <taxon>Podilymbus</taxon>
    </lineage>
</organism>
<comment type="similarity">
    <text evidence="1">Belongs to the cornifelin family.</text>
</comment>
<feature type="non-terminal residue" evidence="2">
    <location>
        <position position="1"/>
    </location>
</feature>
<dbReference type="InterPro" id="IPR006461">
    <property type="entry name" value="PLAC_motif_containing"/>
</dbReference>
<reference evidence="2 3" key="1">
    <citation type="submission" date="2019-09" db="EMBL/GenBank/DDBJ databases">
        <title>Bird 10,000 Genomes (B10K) Project - Family phase.</title>
        <authorList>
            <person name="Zhang G."/>
        </authorList>
    </citation>
    <scope>NUCLEOTIDE SEQUENCE [LARGE SCALE GENOMIC DNA]</scope>
    <source>
        <strain evidence="2">B10K-DU-009-04</strain>
        <tissue evidence="2">Mixed tissue sample</tissue>
    </source>
</reference>
<evidence type="ECO:0000313" key="2">
    <source>
        <dbReference type="EMBL" id="NXL49559.1"/>
    </source>
</evidence>
<protein>
    <submittedName>
        <fullName evidence="2">PLAC8 protein</fullName>
    </submittedName>
</protein>
<dbReference type="OrthoDB" id="1045822at2759"/>
<dbReference type="Pfam" id="PF04749">
    <property type="entry name" value="PLAC8"/>
    <property type="match status" value="1"/>
</dbReference>
<keyword evidence="3" id="KW-1185">Reference proteome</keyword>
<evidence type="ECO:0000256" key="1">
    <source>
        <dbReference type="ARBA" id="ARBA00009024"/>
    </source>
</evidence>
<comment type="caution">
    <text evidence="2">The sequence shown here is derived from an EMBL/GenBank/DDBJ whole genome shotgun (WGS) entry which is preliminary data.</text>
</comment>
<feature type="non-terminal residue" evidence="2">
    <location>
        <position position="113"/>
    </location>
</feature>
<evidence type="ECO:0000313" key="3">
    <source>
        <dbReference type="Proteomes" id="UP000555275"/>
    </source>
</evidence>
<accession>A0A7L0T5H9</accession>
<dbReference type="PANTHER" id="PTHR15907">
    <property type="entry name" value="DUF614 FAMILY PROTEIN-RELATED"/>
    <property type="match status" value="1"/>
</dbReference>
<dbReference type="AlphaFoldDB" id="A0A7L0T5H9"/>
<gene>
    <name evidence="2" type="primary">Plac8_1</name>
    <name evidence="2" type="ORF">PODPOD_R00851</name>
</gene>
<name>A0A7L0T5H9_PODPO</name>
<dbReference type="EMBL" id="VXAO01000788">
    <property type="protein sequence ID" value="NXL49559.1"/>
    <property type="molecule type" value="Genomic_DNA"/>
</dbReference>